<evidence type="ECO:0000256" key="5">
    <source>
        <dbReference type="PIRNR" id="PIRNR009376"/>
    </source>
</evidence>
<dbReference type="Proteomes" id="UP000277580">
    <property type="component" value="Unassembled WGS sequence"/>
</dbReference>
<dbReference type="GO" id="GO:0035556">
    <property type="term" value="P:intracellular signal transduction"/>
    <property type="evidence" value="ECO:0007669"/>
    <property type="project" value="InterPro"/>
</dbReference>
<feature type="domain" description="PLD phosphodiesterase" evidence="7">
    <location>
        <begin position="637"/>
        <end position="664"/>
    </location>
</feature>
<gene>
    <name evidence="8" type="ORF">P167DRAFT_538775</name>
</gene>
<dbReference type="SUPFAM" id="SSF56024">
    <property type="entry name" value="Phospholipase D/nuclease"/>
    <property type="match status" value="2"/>
</dbReference>
<dbReference type="OrthoDB" id="14911at2759"/>
<dbReference type="PANTHER" id="PTHR18896">
    <property type="entry name" value="PHOSPHOLIPASE D"/>
    <property type="match status" value="1"/>
</dbReference>
<sequence>MSASTYVKDYPEHVHDPSKTHHHLHGRVHSKVLHDAKVRLIHFKNQLGKYKNLINPNHRHDEPHEQRVDEKRDSIRESHRFTSFADIREGNNVKWYIDGRDYFWAVSVALENAKEVIYIADWWLSPELFLRRPPQFNKEWRLDRILKRRAEEGVKIYVIVYKEVAAALTCNSAHTKSALEKLCPKGSPGHGNIVVMRHPDHSPFEHAADMTFYWAHHEKFIVIDHKVAFAGGLDLCFGRWDLKQHPLADVHPGGVANEVWPGQDFNNNRVLDFHNVQDWDQNQLDKKDYGRMPWHDVSLGIIGPCVYDIAEHFVGRWNFIKRDKYKRHPRYPWIELSFTQADLLGVVRPRFPVGGFVKHPLHPTADAIKPTERGNGTCKGQVVRSASDWSHGILKEDSIANAYKELIRGAQHYVYIENQFFITATGEEQAPIKNTIGAAIVDAVLRAAKEGRKFRVICVIPAIPGFPGDLRDAAAAGTRAIIDYQYKSICRGEHSIMSRIEAAGVDPKKYIFFFNLRSYDRLHKSKELEEKEAAAGIPYSEIQRAHAADVMGEEGVTGGRGWDDTSSESSVDEDAGAQYTSELRARKERFERSGKKAKNNLKEHDSIAADAMLNERQVSDEVWEGDEASERQNFVNEELYIHAKVMIVDDRAAIIGSANINDRSQLGSHDSEMSIVIEDTHTITSTMDGAEYPAARFAATLRRQLWREHLGLLPPETLDASNDPNAQPPSWGEDGSPPNEYDEGSKEDLFVRDPLGDGVWETWTGNASRNTEIFRELFHCDPDDNIKTWKDYDSFLPRGDNVKSGHLFVDEKTMSTKEVKAKLSQIRGHLVWMPLMFLQDEKLDEQGLSVNAWTESIYT</sequence>
<evidence type="ECO:0000259" key="7">
    <source>
        <dbReference type="PROSITE" id="PS50035"/>
    </source>
</evidence>
<feature type="compositionally biased region" description="Basic and acidic residues" evidence="6">
    <location>
        <begin position="9"/>
        <end position="19"/>
    </location>
</feature>
<dbReference type="STRING" id="1392247.A0A3N4KI11"/>
<dbReference type="CDD" id="cd09138">
    <property type="entry name" value="PLDc_vPLD1_2_yPLD_like_1"/>
    <property type="match status" value="1"/>
</dbReference>
<dbReference type="Pfam" id="PF13091">
    <property type="entry name" value="PLDc_2"/>
    <property type="match status" value="1"/>
</dbReference>
<reference evidence="8 9" key="1">
    <citation type="journal article" date="2018" name="Nat. Ecol. Evol.">
        <title>Pezizomycetes genomes reveal the molecular basis of ectomycorrhizal truffle lifestyle.</title>
        <authorList>
            <person name="Murat C."/>
            <person name="Payen T."/>
            <person name="Noel B."/>
            <person name="Kuo A."/>
            <person name="Morin E."/>
            <person name="Chen J."/>
            <person name="Kohler A."/>
            <person name="Krizsan K."/>
            <person name="Balestrini R."/>
            <person name="Da Silva C."/>
            <person name="Montanini B."/>
            <person name="Hainaut M."/>
            <person name="Levati E."/>
            <person name="Barry K.W."/>
            <person name="Belfiori B."/>
            <person name="Cichocki N."/>
            <person name="Clum A."/>
            <person name="Dockter R.B."/>
            <person name="Fauchery L."/>
            <person name="Guy J."/>
            <person name="Iotti M."/>
            <person name="Le Tacon F."/>
            <person name="Lindquist E.A."/>
            <person name="Lipzen A."/>
            <person name="Malagnac F."/>
            <person name="Mello A."/>
            <person name="Molinier V."/>
            <person name="Miyauchi S."/>
            <person name="Poulain J."/>
            <person name="Riccioni C."/>
            <person name="Rubini A."/>
            <person name="Sitrit Y."/>
            <person name="Splivallo R."/>
            <person name="Traeger S."/>
            <person name="Wang M."/>
            <person name="Zifcakova L."/>
            <person name="Wipf D."/>
            <person name="Zambonelli A."/>
            <person name="Paolocci F."/>
            <person name="Nowrousian M."/>
            <person name="Ottonello S."/>
            <person name="Baldrian P."/>
            <person name="Spatafora J.W."/>
            <person name="Henrissat B."/>
            <person name="Nagy L.G."/>
            <person name="Aury J.M."/>
            <person name="Wincker P."/>
            <person name="Grigoriev I.V."/>
            <person name="Bonfante P."/>
            <person name="Martin F.M."/>
        </authorList>
    </citation>
    <scope>NUCLEOTIDE SEQUENCE [LARGE SCALE GENOMIC DNA]</scope>
    <source>
        <strain evidence="8 9">CCBAS932</strain>
    </source>
</reference>
<dbReference type="Gene3D" id="3.30.870.10">
    <property type="entry name" value="Endonuclease Chain A"/>
    <property type="match status" value="3"/>
</dbReference>
<dbReference type="EMBL" id="ML119156">
    <property type="protein sequence ID" value="RPB08979.1"/>
    <property type="molecule type" value="Genomic_DNA"/>
</dbReference>
<dbReference type="PIRSF" id="PIRSF009376">
    <property type="entry name" value="Phospholipase_D_euk"/>
    <property type="match status" value="1"/>
</dbReference>
<dbReference type="CDD" id="cd09141">
    <property type="entry name" value="PLDc_vPLD1_2_yPLD_like_2"/>
    <property type="match status" value="1"/>
</dbReference>
<evidence type="ECO:0000256" key="6">
    <source>
        <dbReference type="SAM" id="MobiDB-lite"/>
    </source>
</evidence>
<dbReference type="PROSITE" id="PS50035">
    <property type="entry name" value="PLD"/>
    <property type="match status" value="2"/>
</dbReference>
<feature type="compositionally biased region" description="Basic and acidic residues" evidence="6">
    <location>
        <begin position="583"/>
        <end position="597"/>
    </location>
</feature>
<dbReference type="GO" id="GO:0006654">
    <property type="term" value="P:phosphatidic acid biosynthetic process"/>
    <property type="evidence" value="ECO:0007669"/>
    <property type="project" value="InterPro"/>
</dbReference>
<accession>A0A3N4KI11</accession>
<dbReference type="EC" id="3.1.4.4" evidence="5"/>
<dbReference type="AlphaFoldDB" id="A0A3N4KI11"/>
<keyword evidence="1" id="KW-0677">Repeat</keyword>
<comment type="similarity">
    <text evidence="5">Belongs to the phospholipase D family.</text>
</comment>
<keyword evidence="3 5" id="KW-0442">Lipid degradation</keyword>
<evidence type="ECO:0000256" key="1">
    <source>
        <dbReference type="ARBA" id="ARBA00022737"/>
    </source>
</evidence>
<dbReference type="InterPro" id="IPR015679">
    <property type="entry name" value="PLipase_D_fam"/>
</dbReference>
<keyword evidence="9" id="KW-1185">Reference proteome</keyword>
<organism evidence="8 9">
    <name type="scientific">Morchella conica CCBAS932</name>
    <dbReference type="NCBI Taxonomy" id="1392247"/>
    <lineage>
        <taxon>Eukaryota</taxon>
        <taxon>Fungi</taxon>
        <taxon>Dikarya</taxon>
        <taxon>Ascomycota</taxon>
        <taxon>Pezizomycotina</taxon>
        <taxon>Pezizomycetes</taxon>
        <taxon>Pezizales</taxon>
        <taxon>Morchellaceae</taxon>
        <taxon>Morchella</taxon>
    </lineage>
</organism>
<dbReference type="InterPro" id="IPR025202">
    <property type="entry name" value="PLD-like_dom"/>
</dbReference>
<name>A0A3N4KI11_9PEZI</name>
<dbReference type="Pfam" id="PF00614">
    <property type="entry name" value="PLDc"/>
    <property type="match status" value="1"/>
</dbReference>
<evidence type="ECO:0000256" key="2">
    <source>
        <dbReference type="ARBA" id="ARBA00022801"/>
    </source>
</evidence>
<keyword evidence="2 5" id="KW-0378">Hydrolase</keyword>
<dbReference type="InterPro" id="IPR001736">
    <property type="entry name" value="PLipase_D/transphosphatidylase"/>
</dbReference>
<evidence type="ECO:0000256" key="3">
    <source>
        <dbReference type="ARBA" id="ARBA00022963"/>
    </source>
</evidence>
<feature type="domain" description="PLD phosphodiesterase" evidence="7">
    <location>
        <begin position="212"/>
        <end position="239"/>
    </location>
</feature>
<keyword evidence="4" id="KW-0443">Lipid metabolism</keyword>
<dbReference type="SMART" id="SM00155">
    <property type="entry name" value="PLDc"/>
    <property type="match status" value="2"/>
</dbReference>
<dbReference type="InterPro" id="IPR016555">
    <property type="entry name" value="PLipase_D_euk"/>
</dbReference>
<comment type="catalytic activity">
    <reaction evidence="5">
        <text>a 1,2-diacyl-sn-glycero-3-phosphocholine + H2O = a 1,2-diacyl-sn-glycero-3-phosphate + choline + H(+)</text>
        <dbReference type="Rhea" id="RHEA:14445"/>
        <dbReference type="ChEBI" id="CHEBI:15354"/>
        <dbReference type="ChEBI" id="CHEBI:15377"/>
        <dbReference type="ChEBI" id="CHEBI:15378"/>
        <dbReference type="ChEBI" id="CHEBI:57643"/>
        <dbReference type="ChEBI" id="CHEBI:58608"/>
        <dbReference type="EC" id="3.1.4.4"/>
    </reaction>
</comment>
<evidence type="ECO:0000313" key="9">
    <source>
        <dbReference type="Proteomes" id="UP000277580"/>
    </source>
</evidence>
<dbReference type="InParanoid" id="A0A3N4KI11"/>
<dbReference type="GO" id="GO:0004630">
    <property type="term" value="F:phospholipase D activity"/>
    <property type="evidence" value="ECO:0007669"/>
    <property type="project" value="UniProtKB-UniRule"/>
</dbReference>
<proteinExistence type="inferred from homology"/>
<dbReference type="GO" id="GO:0009395">
    <property type="term" value="P:phospholipid catabolic process"/>
    <property type="evidence" value="ECO:0007669"/>
    <property type="project" value="TreeGrafter"/>
</dbReference>
<feature type="region of interest" description="Disordered" evidence="6">
    <location>
        <begin position="714"/>
        <end position="746"/>
    </location>
</feature>
<dbReference type="PANTHER" id="PTHR18896:SF128">
    <property type="entry name" value="PHOSPHOLIPASE"/>
    <property type="match status" value="1"/>
</dbReference>
<evidence type="ECO:0000313" key="8">
    <source>
        <dbReference type="EMBL" id="RPB08979.1"/>
    </source>
</evidence>
<feature type="region of interest" description="Disordered" evidence="6">
    <location>
        <begin position="1"/>
        <end position="22"/>
    </location>
</feature>
<evidence type="ECO:0000256" key="4">
    <source>
        <dbReference type="ARBA" id="ARBA00023098"/>
    </source>
</evidence>
<protein>
    <recommendedName>
        <fullName evidence="5">Phospholipase</fullName>
        <ecNumber evidence="5">3.1.4.4</ecNumber>
    </recommendedName>
</protein>
<feature type="region of interest" description="Disordered" evidence="6">
    <location>
        <begin position="554"/>
        <end position="597"/>
    </location>
</feature>